<dbReference type="PANTHER" id="PTHR43520:SF8">
    <property type="entry name" value="P-TYPE CU(+) TRANSPORTER"/>
    <property type="match status" value="1"/>
</dbReference>
<keyword evidence="7 21" id="KW-0479">Metal-binding</keyword>
<dbReference type="Pfam" id="PF00122">
    <property type="entry name" value="E1-E2_ATPase"/>
    <property type="match status" value="1"/>
</dbReference>
<dbReference type="PANTHER" id="PTHR43520">
    <property type="entry name" value="ATP7, ISOFORM B"/>
    <property type="match status" value="1"/>
</dbReference>
<dbReference type="InterPro" id="IPR023214">
    <property type="entry name" value="HAD_sf"/>
</dbReference>
<dbReference type="SFLD" id="SFLDS00003">
    <property type="entry name" value="Haloacid_Dehalogenase"/>
    <property type="match status" value="1"/>
</dbReference>
<keyword evidence="10" id="KW-0187">Copper transport</keyword>
<dbReference type="RefSeq" id="WP_271713248.1">
    <property type="nucleotide sequence ID" value="NZ_AP024169.1"/>
</dbReference>
<dbReference type="InterPro" id="IPR017969">
    <property type="entry name" value="Heavy-metal-associated_CS"/>
</dbReference>
<evidence type="ECO:0000256" key="2">
    <source>
        <dbReference type="ARBA" id="ARBA00006024"/>
    </source>
</evidence>
<keyword evidence="13" id="KW-1278">Translocase</keyword>
<evidence type="ECO:0000256" key="14">
    <source>
        <dbReference type="ARBA" id="ARBA00022989"/>
    </source>
</evidence>
<keyword evidence="17 21" id="KW-0472">Membrane</keyword>
<evidence type="ECO:0000256" key="15">
    <source>
        <dbReference type="ARBA" id="ARBA00023008"/>
    </source>
</evidence>
<dbReference type="GO" id="GO:0005507">
    <property type="term" value="F:copper ion binding"/>
    <property type="evidence" value="ECO:0007669"/>
    <property type="project" value="InterPro"/>
</dbReference>
<keyword evidence="14 21" id="KW-1133">Transmembrane helix</keyword>
<evidence type="ECO:0000256" key="21">
    <source>
        <dbReference type="RuleBase" id="RU362081"/>
    </source>
</evidence>
<feature type="domain" description="HMA" evidence="23">
    <location>
        <begin position="814"/>
        <end position="878"/>
    </location>
</feature>
<sequence length="888" mass="96195">MNQKFDITGMTCSACSAAVERSVKKLDGIENVNVNLLSNSMTVAFKEEETNNIAIIEAVVSAGYGAKEHSAQNVKIEKSSGNVVEEQLKEMKTRLITSFVFLIPLLYIAMGHMLKLPLPDFMHGEENAITFAFTQFLLVLPIIYVNRKYFIVGFKTLSKLSPNMDSLIAIGTFAAVAYGIFAIYQIGYGYGHMDMDRVMKYAHDLYFESAGTILTLITLGKYLETRSKGKTSEAITKLMDLAPKTATVSREGIEIEIPIEEVVIDDIVVIRPGQSIPVDGEIIEGTSSVDQSAITGESIPIEKKVGDKVIAASINKTGSFRFKATRVGDDTTLAQIIQLVEDASSSKAPIAKLADKISGIFVPIVITIAVLASAYWMLTGHSFEFSLSIGIAVLVISCPCALGLATPVAIMVGTGKGASNGILIKSAEALEIAHKIDTVVLDKTGTITEGKPKVTDIITFGNLSKKELLQVAASIEKLSEHPLADAIVEKAREQEIDIFDITDFESISGRGIKARNGDSTYYAGNLAFMQELNIQSNGESISNHQVAEELAHQAKTPLYFAKENSLIGIIGVADVIKKTSEAATRELKAMGIQVVMLTGDNKKTAEAIRKNLSIDRVVADVMPQDKEAEVRKLQESGRKVAMVGDGINDAPALTRADVGIAIGAGTDIAIESADVVLMKGDLLDVVTAIQLSKAVIRNIKENLFWAFFYNIIGIPIAAGLFYYAFGWKLNPMIGAAAMSVSSVCVVSNALRLKFFKPRFKSISSDTSSENKDNNSISNNNKQQSNNQVNNQESDFRENNISNNSINNIKGDDEMKKVMKINGMHCDHCKANAEKALNAIDGVNAQVNLKKKEAVISFDQEVSDEVLTKAITDAGYEVEGIEVKKGLFS</sequence>
<dbReference type="FunFam" id="2.70.150.10:FF:000002">
    <property type="entry name" value="Copper-transporting ATPase 1, putative"/>
    <property type="match status" value="1"/>
</dbReference>
<dbReference type="SUPFAM" id="SSF55008">
    <property type="entry name" value="HMA, heavy metal-associated domain"/>
    <property type="match status" value="2"/>
</dbReference>
<dbReference type="Pfam" id="PF00403">
    <property type="entry name" value="HMA"/>
    <property type="match status" value="2"/>
</dbReference>
<feature type="transmembrane region" description="Helical" evidence="21">
    <location>
        <begin position="731"/>
        <end position="750"/>
    </location>
</feature>
<feature type="compositionally biased region" description="Low complexity" evidence="22">
    <location>
        <begin position="773"/>
        <end position="808"/>
    </location>
</feature>
<comment type="catalytic activity">
    <reaction evidence="20">
        <text>Cu(+)(in) + ATP + H2O = Cu(+)(out) + ADP + phosphate + H(+)</text>
        <dbReference type="Rhea" id="RHEA:25792"/>
        <dbReference type="ChEBI" id="CHEBI:15377"/>
        <dbReference type="ChEBI" id="CHEBI:15378"/>
        <dbReference type="ChEBI" id="CHEBI:30616"/>
        <dbReference type="ChEBI" id="CHEBI:43474"/>
        <dbReference type="ChEBI" id="CHEBI:49552"/>
        <dbReference type="ChEBI" id="CHEBI:456216"/>
        <dbReference type="EC" id="7.2.2.8"/>
    </reaction>
</comment>
<keyword evidence="21" id="KW-1003">Cell membrane</keyword>
<keyword evidence="12" id="KW-0460">Magnesium</keyword>
<name>A0A7R7IEM9_9FIRM</name>
<feature type="transmembrane region" description="Helical" evidence="21">
    <location>
        <begin position="95"/>
        <end position="116"/>
    </location>
</feature>
<dbReference type="GO" id="GO:0005886">
    <property type="term" value="C:plasma membrane"/>
    <property type="evidence" value="ECO:0007669"/>
    <property type="project" value="UniProtKB-SubCell"/>
</dbReference>
<dbReference type="EC" id="7.2.2.8" evidence="3"/>
<evidence type="ECO:0000256" key="7">
    <source>
        <dbReference type="ARBA" id="ARBA00022723"/>
    </source>
</evidence>
<dbReference type="SUPFAM" id="SSF81665">
    <property type="entry name" value="Calcium ATPase, transmembrane domain M"/>
    <property type="match status" value="1"/>
</dbReference>
<dbReference type="GO" id="GO:0016887">
    <property type="term" value="F:ATP hydrolysis activity"/>
    <property type="evidence" value="ECO:0007669"/>
    <property type="project" value="InterPro"/>
</dbReference>
<dbReference type="PRINTS" id="PR00943">
    <property type="entry name" value="CUATPASE"/>
</dbReference>
<feature type="transmembrane region" description="Helical" evidence="21">
    <location>
        <begin position="389"/>
        <end position="412"/>
    </location>
</feature>
<dbReference type="KEGG" id="ahb:bsdtb5_34760"/>
<reference evidence="24 25" key="1">
    <citation type="submission" date="2020-11" db="EMBL/GenBank/DDBJ databases">
        <title>Draft genome sequencing of a Lachnospiraceae strain isolated from anoxic soil subjected to BSD treatment.</title>
        <authorList>
            <person name="Uek A."/>
            <person name="Tonouchi A."/>
        </authorList>
    </citation>
    <scope>NUCLEOTIDE SEQUENCE [LARGE SCALE GENOMIC DNA]</scope>
    <source>
        <strain evidence="24 25">TB5</strain>
    </source>
</reference>
<keyword evidence="5" id="KW-0813">Transport</keyword>
<keyword evidence="25" id="KW-1185">Reference proteome</keyword>
<dbReference type="Gene3D" id="3.40.1110.10">
    <property type="entry name" value="Calcium-transporting ATPase, cytoplasmic domain N"/>
    <property type="match status" value="1"/>
</dbReference>
<dbReference type="GO" id="GO:0043682">
    <property type="term" value="F:P-type divalent copper transporter activity"/>
    <property type="evidence" value="ECO:0007669"/>
    <property type="project" value="TreeGrafter"/>
</dbReference>
<dbReference type="InterPro" id="IPR036163">
    <property type="entry name" value="HMA_dom_sf"/>
</dbReference>
<dbReference type="NCBIfam" id="TIGR00003">
    <property type="entry name" value="copper ion binding protein"/>
    <property type="match status" value="2"/>
</dbReference>
<evidence type="ECO:0000256" key="16">
    <source>
        <dbReference type="ARBA" id="ARBA00023065"/>
    </source>
</evidence>
<evidence type="ECO:0000256" key="12">
    <source>
        <dbReference type="ARBA" id="ARBA00022842"/>
    </source>
</evidence>
<dbReference type="Gene3D" id="3.40.50.1000">
    <property type="entry name" value="HAD superfamily/HAD-like"/>
    <property type="match status" value="1"/>
</dbReference>
<evidence type="ECO:0000313" key="24">
    <source>
        <dbReference type="EMBL" id="BCN32181.1"/>
    </source>
</evidence>
<feature type="transmembrane region" description="Helical" evidence="21">
    <location>
        <begin position="357"/>
        <end position="377"/>
    </location>
</feature>
<evidence type="ECO:0000256" key="4">
    <source>
        <dbReference type="ARBA" id="ARBA00015102"/>
    </source>
</evidence>
<evidence type="ECO:0000256" key="5">
    <source>
        <dbReference type="ARBA" id="ARBA00022448"/>
    </source>
</evidence>
<dbReference type="InterPro" id="IPR036412">
    <property type="entry name" value="HAD-like_sf"/>
</dbReference>
<evidence type="ECO:0000256" key="9">
    <source>
        <dbReference type="ARBA" id="ARBA00022741"/>
    </source>
</evidence>
<dbReference type="InterPro" id="IPR006121">
    <property type="entry name" value="HMA_dom"/>
</dbReference>
<dbReference type="GO" id="GO:0005524">
    <property type="term" value="F:ATP binding"/>
    <property type="evidence" value="ECO:0007669"/>
    <property type="project" value="UniProtKB-UniRule"/>
</dbReference>
<feature type="transmembrane region" description="Helical" evidence="21">
    <location>
        <begin position="167"/>
        <end position="186"/>
    </location>
</feature>
<dbReference type="NCBIfam" id="TIGR01525">
    <property type="entry name" value="ATPase-IB_hvy"/>
    <property type="match status" value="1"/>
</dbReference>
<evidence type="ECO:0000256" key="8">
    <source>
        <dbReference type="ARBA" id="ARBA00022737"/>
    </source>
</evidence>
<dbReference type="PROSITE" id="PS01047">
    <property type="entry name" value="HMA_1"/>
    <property type="match status" value="1"/>
</dbReference>
<keyword evidence="11 21" id="KW-0067">ATP-binding</keyword>
<keyword evidence="16" id="KW-0406">Ion transport</keyword>
<proteinExistence type="inferred from homology"/>
<dbReference type="InterPro" id="IPR023298">
    <property type="entry name" value="ATPase_P-typ_TM_dom_sf"/>
</dbReference>
<keyword evidence="9 21" id="KW-0547">Nucleotide-binding</keyword>
<feature type="transmembrane region" description="Helical" evidence="21">
    <location>
        <begin position="206"/>
        <end position="223"/>
    </location>
</feature>
<evidence type="ECO:0000256" key="22">
    <source>
        <dbReference type="SAM" id="MobiDB-lite"/>
    </source>
</evidence>
<evidence type="ECO:0000256" key="10">
    <source>
        <dbReference type="ARBA" id="ARBA00022796"/>
    </source>
</evidence>
<evidence type="ECO:0000256" key="13">
    <source>
        <dbReference type="ARBA" id="ARBA00022967"/>
    </source>
</evidence>
<evidence type="ECO:0000256" key="1">
    <source>
        <dbReference type="ARBA" id="ARBA00004651"/>
    </source>
</evidence>
<dbReference type="GO" id="GO:0055070">
    <property type="term" value="P:copper ion homeostasis"/>
    <property type="evidence" value="ECO:0007669"/>
    <property type="project" value="TreeGrafter"/>
</dbReference>
<dbReference type="InterPro" id="IPR059000">
    <property type="entry name" value="ATPase_P-type_domA"/>
</dbReference>
<evidence type="ECO:0000256" key="6">
    <source>
        <dbReference type="ARBA" id="ARBA00022692"/>
    </source>
</evidence>
<evidence type="ECO:0000313" key="25">
    <source>
        <dbReference type="Proteomes" id="UP000595897"/>
    </source>
</evidence>
<feature type="domain" description="HMA" evidence="23">
    <location>
        <begin position="1"/>
        <end position="67"/>
    </location>
</feature>
<dbReference type="Proteomes" id="UP000595897">
    <property type="component" value="Chromosome"/>
</dbReference>
<accession>A0A7R7IEM9</accession>
<dbReference type="NCBIfam" id="TIGR01511">
    <property type="entry name" value="ATPase-IB1_Cu"/>
    <property type="match status" value="1"/>
</dbReference>
<dbReference type="GO" id="GO:0140581">
    <property type="term" value="F:P-type monovalent copper transporter activity"/>
    <property type="evidence" value="ECO:0007669"/>
    <property type="project" value="UniProtKB-EC"/>
</dbReference>
<dbReference type="SFLD" id="SFLDF00027">
    <property type="entry name" value="p-type_atpase"/>
    <property type="match status" value="1"/>
</dbReference>
<evidence type="ECO:0000256" key="20">
    <source>
        <dbReference type="ARBA" id="ARBA00049289"/>
    </source>
</evidence>
<dbReference type="NCBIfam" id="TIGR01494">
    <property type="entry name" value="ATPase_P-type"/>
    <property type="match status" value="1"/>
</dbReference>
<feature type="transmembrane region" description="Helical" evidence="21">
    <location>
        <begin position="128"/>
        <end position="146"/>
    </location>
</feature>
<dbReference type="SUPFAM" id="SSF56784">
    <property type="entry name" value="HAD-like"/>
    <property type="match status" value="1"/>
</dbReference>
<dbReference type="InterPro" id="IPR008250">
    <property type="entry name" value="ATPase_P-typ_transduc_dom_A_sf"/>
</dbReference>
<keyword evidence="8" id="KW-0677">Repeat</keyword>
<comment type="similarity">
    <text evidence="2 21">Belongs to the cation transport ATPase (P-type) (TC 3.A.3) family. Type IB subfamily.</text>
</comment>
<dbReference type="InterPro" id="IPR023299">
    <property type="entry name" value="ATPase_P-typ_cyto_dom_N"/>
</dbReference>
<dbReference type="EMBL" id="AP024169">
    <property type="protein sequence ID" value="BCN32181.1"/>
    <property type="molecule type" value="Genomic_DNA"/>
</dbReference>
<dbReference type="PRINTS" id="PR00119">
    <property type="entry name" value="CATATPASE"/>
</dbReference>
<dbReference type="AlphaFoldDB" id="A0A7R7IEM9"/>
<dbReference type="FunFam" id="3.30.70.100:FF:000005">
    <property type="entry name" value="Copper-exporting P-type ATPase A"/>
    <property type="match status" value="1"/>
</dbReference>
<evidence type="ECO:0000256" key="18">
    <source>
        <dbReference type="ARBA" id="ARBA00029719"/>
    </source>
</evidence>
<dbReference type="CDD" id="cd02094">
    <property type="entry name" value="P-type_ATPase_Cu-like"/>
    <property type="match status" value="1"/>
</dbReference>
<dbReference type="InterPro" id="IPR018303">
    <property type="entry name" value="ATPase_P-typ_P_site"/>
</dbReference>
<feature type="region of interest" description="Disordered" evidence="22">
    <location>
        <begin position="762"/>
        <end position="808"/>
    </location>
</feature>
<dbReference type="InterPro" id="IPR001757">
    <property type="entry name" value="P_typ_ATPase"/>
</dbReference>
<evidence type="ECO:0000256" key="3">
    <source>
        <dbReference type="ARBA" id="ARBA00012517"/>
    </source>
</evidence>
<dbReference type="InterPro" id="IPR044492">
    <property type="entry name" value="P_typ_ATPase_HD_dom"/>
</dbReference>
<dbReference type="PROSITE" id="PS00154">
    <property type="entry name" value="ATPASE_E1_E2"/>
    <property type="match status" value="1"/>
</dbReference>
<dbReference type="PROSITE" id="PS50846">
    <property type="entry name" value="HMA_2"/>
    <property type="match status" value="2"/>
</dbReference>
<dbReference type="Gene3D" id="2.70.150.10">
    <property type="entry name" value="Calcium-transporting ATPase, cytoplasmic transduction domain A"/>
    <property type="match status" value="1"/>
</dbReference>
<evidence type="ECO:0000256" key="17">
    <source>
        <dbReference type="ARBA" id="ARBA00023136"/>
    </source>
</evidence>
<keyword evidence="15" id="KW-0186">Copper</keyword>
<protein>
    <recommendedName>
        <fullName evidence="4">Copper-exporting P-type ATPase</fullName>
        <ecNumber evidence="3">7.2.2.8</ecNumber>
    </recommendedName>
    <alternativeName>
        <fullName evidence="18">Copper-exporting P-type ATPase A</fullName>
    </alternativeName>
    <alternativeName>
        <fullName evidence="19">Cu(+)-exporting ATPase</fullName>
    </alternativeName>
</protein>
<dbReference type="Pfam" id="PF00702">
    <property type="entry name" value="Hydrolase"/>
    <property type="match status" value="1"/>
</dbReference>
<organism evidence="24 25">
    <name type="scientific">Anaeromicropila herbilytica</name>
    <dbReference type="NCBI Taxonomy" id="2785025"/>
    <lineage>
        <taxon>Bacteria</taxon>
        <taxon>Bacillati</taxon>
        <taxon>Bacillota</taxon>
        <taxon>Clostridia</taxon>
        <taxon>Lachnospirales</taxon>
        <taxon>Lachnospiraceae</taxon>
        <taxon>Anaeromicropila</taxon>
    </lineage>
</organism>
<keyword evidence="6 21" id="KW-0812">Transmembrane</keyword>
<dbReference type="InterPro" id="IPR006122">
    <property type="entry name" value="HMA_Cu_ion-bd"/>
</dbReference>
<dbReference type="SUPFAM" id="SSF81653">
    <property type="entry name" value="Calcium ATPase, transduction domain A"/>
    <property type="match status" value="1"/>
</dbReference>
<evidence type="ECO:0000256" key="19">
    <source>
        <dbReference type="ARBA" id="ARBA00033239"/>
    </source>
</evidence>
<dbReference type="CDD" id="cd00371">
    <property type="entry name" value="HMA"/>
    <property type="match status" value="2"/>
</dbReference>
<dbReference type="InterPro" id="IPR027256">
    <property type="entry name" value="P-typ_ATPase_IB"/>
</dbReference>
<evidence type="ECO:0000259" key="23">
    <source>
        <dbReference type="PROSITE" id="PS50846"/>
    </source>
</evidence>
<dbReference type="SFLD" id="SFLDG00002">
    <property type="entry name" value="C1.7:_P-type_atpase_like"/>
    <property type="match status" value="1"/>
</dbReference>
<evidence type="ECO:0000256" key="11">
    <source>
        <dbReference type="ARBA" id="ARBA00022840"/>
    </source>
</evidence>
<feature type="transmembrane region" description="Helical" evidence="21">
    <location>
        <begin position="703"/>
        <end position="725"/>
    </location>
</feature>
<dbReference type="Gene3D" id="3.30.70.100">
    <property type="match status" value="2"/>
</dbReference>
<gene>
    <name evidence="24" type="ORF">bsdtb5_34760</name>
</gene>
<comment type="subcellular location">
    <subcellularLocation>
        <location evidence="1">Cell membrane</location>
        <topology evidence="1">Multi-pass membrane protein</topology>
    </subcellularLocation>
</comment>